<keyword evidence="2" id="KW-1185">Reference proteome</keyword>
<name>A0ABR2HXY0_9EUKA</name>
<proteinExistence type="predicted"/>
<evidence type="ECO:0008006" key="3">
    <source>
        <dbReference type="Google" id="ProtNLM"/>
    </source>
</evidence>
<organism evidence="1 2">
    <name type="scientific">Tritrichomonas musculus</name>
    <dbReference type="NCBI Taxonomy" id="1915356"/>
    <lineage>
        <taxon>Eukaryota</taxon>
        <taxon>Metamonada</taxon>
        <taxon>Parabasalia</taxon>
        <taxon>Tritrichomonadida</taxon>
        <taxon>Tritrichomonadidae</taxon>
        <taxon>Tritrichomonas</taxon>
    </lineage>
</organism>
<evidence type="ECO:0000313" key="2">
    <source>
        <dbReference type="Proteomes" id="UP001470230"/>
    </source>
</evidence>
<accession>A0ABR2HXY0</accession>
<evidence type="ECO:0000313" key="1">
    <source>
        <dbReference type="EMBL" id="KAK8854228.1"/>
    </source>
</evidence>
<reference evidence="1 2" key="1">
    <citation type="submission" date="2024-04" db="EMBL/GenBank/DDBJ databases">
        <title>Tritrichomonas musculus Genome.</title>
        <authorList>
            <person name="Alves-Ferreira E."/>
            <person name="Grigg M."/>
            <person name="Lorenzi H."/>
            <person name="Galac M."/>
        </authorList>
    </citation>
    <scope>NUCLEOTIDE SEQUENCE [LARGE SCALE GENOMIC DNA]</scope>
    <source>
        <strain evidence="1 2">EAF2021</strain>
    </source>
</reference>
<protein>
    <recommendedName>
        <fullName evidence="3">C2H2-type domain-containing protein</fullName>
    </recommendedName>
</protein>
<dbReference type="EMBL" id="JAPFFF010000021">
    <property type="protein sequence ID" value="KAK8854228.1"/>
    <property type="molecule type" value="Genomic_DNA"/>
</dbReference>
<gene>
    <name evidence="1" type="ORF">M9Y10_016787</name>
</gene>
<comment type="caution">
    <text evidence="1">The sequence shown here is derived from an EMBL/GenBank/DDBJ whole genome shotgun (WGS) entry which is preliminary data.</text>
</comment>
<dbReference type="Proteomes" id="UP001470230">
    <property type="component" value="Unassembled WGS sequence"/>
</dbReference>
<sequence>MKQHYQSHFVDAYFIIKDYIDVWPDDLNSEEVIKFTNFDNATMLFIPVNNENGKDVISRQHFYCSICKKWLKICESIKQLKMHASIHVPEIFKEEMEKKKTPTNETKKFLIKNIIDFVLFENNSFQSIESIFLKNIIRDIPSREKLAEILPKIANFTRKEIKALLAISSANYLTFDQCSDSRKREFLGITIRSYISRKYHDFFLDLIYLFSEINDVDILSNEILKSIKSYGLLMTENILLYNGQLSVDDSDR</sequence>